<protein>
    <submittedName>
        <fullName evidence="2">Winged helix-turn-helix domain-containing protein</fullName>
    </submittedName>
</protein>
<proteinExistence type="predicted"/>
<dbReference type="Proteomes" id="UP001500194">
    <property type="component" value="Unassembled WGS sequence"/>
</dbReference>
<evidence type="ECO:0000313" key="2">
    <source>
        <dbReference type="EMBL" id="GAA0648898.1"/>
    </source>
</evidence>
<accession>A0AAV3SZP2</accession>
<sequence>MRYSGDYMNIWDDRILEILEDEGPLPVGKLANHKAIHTSKSTISRRCRKLAEKGLLQKIGNGVYSISDIGLAYLDGEYDAEAEEFIEDPSTYDFESSEQEANGA</sequence>
<dbReference type="Gene3D" id="1.10.10.10">
    <property type="entry name" value="Winged helix-like DNA-binding domain superfamily/Winged helix DNA-binding domain"/>
    <property type="match status" value="1"/>
</dbReference>
<dbReference type="InterPro" id="IPR000835">
    <property type="entry name" value="HTH_MarR-typ"/>
</dbReference>
<dbReference type="AlphaFoldDB" id="A0AAV3SZP2"/>
<comment type="caution">
    <text evidence="2">The sequence shown here is derived from an EMBL/GenBank/DDBJ whole genome shotgun (WGS) entry which is preliminary data.</text>
</comment>
<name>A0AAV3SZP2_9EURY</name>
<dbReference type="InterPro" id="IPR036388">
    <property type="entry name" value="WH-like_DNA-bd_sf"/>
</dbReference>
<keyword evidence="3" id="KW-1185">Reference proteome</keyword>
<gene>
    <name evidence="2" type="ORF">GCM10009019_09400</name>
</gene>
<feature type="domain" description="HTH marR-type" evidence="1">
    <location>
        <begin position="14"/>
        <end position="58"/>
    </location>
</feature>
<dbReference type="InterPro" id="IPR036390">
    <property type="entry name" value="WH_DNA-bd_sf"/>
</dbReference>
<reference evidence="2 3" key="1">
    <citation type="journal article" date="2019" name="Int. J. Syst. Evol. Microbiol.">
        <title>The Global Catalogue of Microorganisms (GCM) 10K type strain sequencing project: providing services to taxonomists for standard genome sequencing and annotation.</title>
        <authorList>
            <consortium name="The Broad Institute Genomics Platform"/>
            <consortium name="The Broad Institute Genome Sequencing Center for Infectious Disease"/>
            <person name="Wu L."/>
            <person name="Ma J."/>
        </authorList>
    </citation>
    <scope>NUCLEOTIDE SEQUENCE [LARGE SCALE GENOMIC DNA]</scope>
    <source>
        <strain evidence="2 3">JCM 16327</strain>
    </source>
</reference>
<dbReference type="Pfam" id="PF01047">
    <property type="entry name" value="MarR"/>
    <property type="match status" value="1"/>
</dbReference>
<dbReference type="CDD" id="cd00090">
    <property type="entry name" value="HTH_ARSR"/>
    <property type="match status" value="1"/>
</dbReference>
<evidence type="ECO:0000313" key="3">
    <source>
        <dbReference type="Proteomes" id="UP001500194"/>
    </source>
</evidence>
<evidence type="ECO:0000259" key="1">
    <source>
        <dbReference type="Pfam" id="PF01047"/>
    </source>
</evidence>
<dbReference type="EMBL" id="BAAADU010000002">
    <property type="protein sequence ID" value="GAA0648898.1"/>
    <property type="molecule type" value="Genomic_DNA"/>
</dbReference>
<dbReference type="GO" id="GO:0003700">
    <property type="term" value="F:DNA-binding transcription factor activity"/>
    <property type="evidence" value="ECO:0007669"/>
    <property type="project" value="InterPro"/>
</dbReference>
<organism evidence="2 3">
    <name type="scientific">Salarchaeum japonicum</name>
    <dbReference type="NCBI Taxonomy" id="555573"/>
    <lineage>
        <taxon>Archaea</taxon>
        <taxon>Methanobacteriati</taxon>
        <taxon>Methanobacteriota</taxon>
        <taxon>Stenosarchaea group</taxon>
        <taxon>Halobacteria</taxon>
        <taxon>Halobacteriales</taxon>
        <taxon>Halobacteriaceae</taxon>
    </lineage>
</organism>
<dbReference type="SUPFAM" id="SSF46785">
    <property type="entry name" value="Winged helix' DNA-binding domain"/>
    <property type="match status" value="1"/>
</dbReference>
<dbReference type="InterPro" id="IPR011991">
    <property type="entry name" value="ArsR-like_HTH"/>
</dbReference>